<dbReference type="InterPro" id="IPR011009">
    <property type="entry name" value="Kinase-like_dom_sf"/>
</dbReference>
<dbReference type="GO" id="GO:0030246">
    <property type="term" value="F:carbohydrate binding"/>
    <property type="evidence" value="ECO:0007669"/>
    <property type="project" value="UniProtKB-KW"/>
</dbReference>
<keyword evidence="8" id="KW-0067">ATP-binding</keyword>
<dbReference type="AlphaFoldDB" id="A0AAP0PJ61"/>
<name>A0AAP0PJ61_9MAGN</name>
<dbReference type="InterPro" id="IPR001220">
    <property type="entry name" value="Legume_lectin_dom"/>
</dbReference>
<sequence>MAHHHHHYNYFFFFFMFILLLSLSTSKKLDQLDGPLSNVTKHLIFADFAPKTNPRIYHDVKLLGSAKLSDETNSIQIPDPSNTHQNYSTNFIRHQAGRALFSSPIRLLDPLSQSSASFHTTFSFQFTTTGDAANGNGADATIDGGGGSGLTFIIVPDEFTVGRPGPWLAMMNDACDHNYKAIAIEFDTRMNTEFGDPSNNHVGINLGTIVSKTTANASDVGVNLRDGSVHRAWISYDGDRKWIDIHLGNAGSSRDFPVKAKPLVSAQLDLSPYLNEYMFVGFSASTGNHTQIHHVFDWNFSSTSRANLRVPSMETCEKNLIFVESNNKPPQRAFMIFIAVVVVLFLAALLSLHYNGKRRRVDKSVLMPEMLNLSEKKHRPRPPNKPRRFTFAELAAATRGFSEGEILSGDSVSGVLYRGMLGNGSQVAVNRFSTRFLSSNRVDRRRVVREIGAATRVRHPNLAGLRGWCCDNKEVIVVYDYYQNGSLDRWLFGLGVLPWTRRVKVVRDVAEAVSFLHSKKLAHKNVKTSSVFLDVTFRAILGDFGFGCLPVESGRVDSDLSLKADVFEFGIVVLEIVAGRSRNSGSDTGKVEEMDLLKFAWSMHEKGELLNVVDQRIGAAFNPDQAVRVLKVGLLCTVSDVKSRPSMNELVRFLSLEIPVPDPPPGRPIAMFPYNSATDLCTGYTCTPFK</sequence>
<dbReference type="PROSITE" id="PS50011">
    <property type="entry name" value="PROTEIN_KINASE_DOM"/>
    <property type="match status" value="1"/>
</dbReference>
<dbReference type="InterPro" id="IPR050528">
    <property type="entry name" value="L-type_Lectin-RKs"/>
</dbReference>
<feature type="chain" id="PRO_5042923228" description="Protein kinase domain-containing protein" evidence="12">
    <location>
        <begin position="27"/>
        <end position="690"/>
    </location>
</feature>
<dbReference type="SUPFAM" id="SSF56112">
    <property type="entry name" value="Protein kinase-like (PK-like)"/>
    <property type="match status" value="1"/>
</dbReference>
<evidence type="ECO:0000256" key="1">
    <source>
        <dbReference type="ARBA" id="ARBA00004479"/>
    </source>
</evidence>
<keyword evidence="15" id="KW-1185">Reference proteome</keyword>
<dbReference type="GO" id="GO:0004672">
    <property type="term" value="F:protein kinase activity"/>
    <property type="evidence" value="ECO:0007669"/>
    <property type="project" value="InterPro"/>
</dbReference>
<evidence type="ECO:0000313" key="14">
    <source>
        <dbReference type="EMBL" id="KAK9145912.1"/>
    </source>
</evidence>
<comment type="similarity">
    <text evidence="2">In the N-terminal section; belongs to the leguminous lectin family.</text>
</comment>
<dbReference type="SUPFAM" id="SSF49899">
    <property type="entry name" value="Concanavalin A-like lectins/glucanases"/>
    <property type="match status" value="1"/>
</dbReference>
<keyword evidence="9 11" id="KW-1133">Transmembrane helix</keyword>
<keyword evidence="6" id="KW-0430">Lectin</keyword>
<dbReference type="CDD" id="cd06899">
    <property type="entry name" value="lectin_legume_LecRK_Arcelin_ConA"/>
    <property type="match status" value="1"/>
</dbReference>
<dbReference type="InterPro" id="IPR000719">
    <property type="entry name" value="Prot_kinase_dom"/>
</dbReference>
<accession>A0AAP0PJ61</accession>
<evidence type="ECO:0000256" key="10">
    <source>
        <dbReference type="ARBA" id="ARBA00023136"/>
    </source>
</evidence>
<dbReference type="GO" id="GO:0005524">
    <property type="term" value="F:ATP binding"/>
    <property type="evidence" value="ECO:0007669"/>
    <property type="project" value="UniProtKB-KW"/>
</dbReference>
<evidence type="ECO:0000259" key="13">
    <source>
        <dbReference type="PROSITE" id="PS50011"/>
    </source>
</evidence>
<feature type="signal peptide" evidence="12">
    <location>
        <begin position="1"/>
        <end position="26"/>
    </location>
</feature>
<protein>
    <recommendedName>
        <fullName evidence="13">Protein kinase domain-containing protein</fullName>
    </recommendedName>
</protein>
<evidence type="ECO:0000256" key="5">
    <source>
        <dbReference type="ARBA" id="ARBA00022729"/>
    </source>
</evidence>
<keyword evidence="4 11" id="KW-0812">Transmembrane</keyword>
<keyword evidence="7" id="KW-0547">Nucleotide-binding</keyword>
<proteinExistence type="inferred from homology"/>
<comment type="similarity">
    <text evidence="3">In the C-terminal section; belongs to the protein kinase superfamily. Ser/Thr protein kinase family.</text>
</comment>
<comment type="caution">
    <text evidence="14">The sequence shown here is derived from an EMBL/GenBank/DDBJ whole genome shotgun (WGS) entry which is preliminary data.</text>
</comment>
<feature type="domain" description="Protein kinase" evidence="13">
    <location>
        <begin position="401"/>
        <end position="656"/>
    </location>
</feature>
<evidence type="ECO:0000313" key="15">
    <source>
        <dbReference type="Proteomes" id="UP001417504"/>
    </source>
</evidence>
<dbReference type="Proteomes" id="UP001417504">
    <property type="component" value="Unassembled WGS sequence"/>
</dbReference>
<evidence type="ECO:0000256" key="3">
    <source>
        <dbReference type="ARBA" id="ARBA00010217"/>
    </source>
</evidence>
<dbReference type="Gene3D" id="1.10.510.10">
    <property type="entry name" value="Transferase(Phosphotransferase) domain 1"/>
    <property type="match status" value="1"/>
</dbReference>
<dbReference type="Pfam" id="PF00139">
    <property type="entry name" value="Lectin_legB"/>
    <property type="match status" value="1"/>
</dbReference>
<organism evidence="14 15">
    <name type="scientific">Stephania japonica</name>
    <dbReference type="NCBI Taxonomy" id="461633"/>
    <lineage>
        <taxon>Eukaryota</taxon>
        <taxon>Viridiplantae</taxon>
        <taxon>Streptophyta</taxon>
        <taxon>Embryophyta</taxon>
        <taxon>Tracheophyta</taxon>
        <taxon>Spermatophyta</taxon>
        <taxon>Magnoliopsida</taxon>
        <taxon>Ranunculales</taxon>
        <taxon>Menispermaceae</taxon>
        <taxon>Menispermoideae</taxon>
        <taxon>Cissampelideae</taxon>
        <taxon>Stephania</taxon>
    </lineage>
</organism>
<keyword evidence="5 12" id="KW-0732">Signal</keyword>
<reference evidence="14 15" key="1">
    <citation type="submission" date="2024-01" db="EMBL/GenBank/DDBJ databases">
        <title>Genome assemblies of Stephania.</title>
        <authorList>
            <person name="Yang L."/>
        </authorList>
    </citation>
    <scope>NUCLEOTIDE SEQUENCE [LARGE SCALE GENOMIC DNA]</scope>
    <source>
        <strain evidence="14">QJT</strain>
        <tissue evidence="14">Leaf</tissue>
    </source>
</reference>
<evidence type="ECO:0000256" key="6">
    <source>
        <dbReference type="ARBA" id="ARBA00022734"/>
    </source>
</evidence>
<dbReference type="EMBL" id="JBBNAE010000002">
    <property type="protein sequence ID" value="KAK9145912.1"/>
    <property type="molecule type" value="Genomic_DNA"/>
</dbReference>
<evidence type="ECO:0000256" key="4">
    <source>
        <dbReference type="ARBA" id="ARBA00022692"/>
    </source>
</evidence>
<dbReference type="PANTHER" id="PTHR27007">
    <property type="match status" value="1"/>
</dbReference>
<dbReference type="Gene3D" id="3.30.200.20">
    <property type="entry name" value="Phosphorylase Kinase, domain 1"/>
    <property type="match status" value="1"/>
</dbReference>
<gene>
    <name evidence="14" type="ORF">Sjap_005815</name>
</gene>
<dbReference type="InterPro" id="IPR013320">
    <property type="entry name" value="ConA-like_dom_sf"/>
</dbReference>
<feature type="transmembrane region" description="Helical" evidence="11">
    <location>
        <begin position="333"/>
        <end position="354"/>
    </location>
</feature>
<evidence type="ECO:0000256" key="8">
    <source>
        <dbReference type="ARBA" id="ARBA00022840"/>
    </source>
</evidence>
<keyword evidence="10 11" id="KW-0472">Membrane</keyword>
<evidence type="ECO:0000256" key="12">
    <source>
        <dbReference type="SAM" id="SignalP"/>
    </source>
</evidence>
<dbReference type="Pfam" id="PF00069">
    <property type="entry name" value="Pkinase"/>
    <property type="match status" value="1"/>
</dbReference>
<comment type="subcellular location">
    <subcellularLocation>
        <location evidence="1">Membrane</location>
        <topology evidence="1">Single-pass type I membrane protein</topology>
    </subcellularLocation>
</comment>
<dbReference type="GO" id="GO:0016020">
    <property type="term" value="C:membrane"/>
    <property type="evidence" value="ECO:0007669"/>
    <property type="project" value="UniProtKB-SubCell"/>
</dbReference>
<evidence type="ECO:0000256" key="11">
    <source>
        <dbReference type="SAM" id="Phobius"/>
    </source>
</evidence>
<evidence type="ECO:0000256" key="9">
    <source>
        <dbReference type="ARBA" id="ARBA00022989"/>
    </source>
</evidence>
<dbReference type="Gene3D" id="2.60.120.200">
    <property type="match status" value="1"/>
</dbReference>
<evidence type="ECO:0000256" key="2">
    <source>
        <dbReference type="ARBA" id="ARBA00008536"/>
    </source>
</evidence>
<evidence type="ECO:0000256" key="7">
    <source>
        <dbReference type="ARBA" id="ARBA00022741"/>
    </source>
</evidence>